<organism evidence="1">
    <name type="scientific">Anguilla anguilla</name>
    <name type="common">European freshwater eel</name>
    <name type="synonym">Muraena anguilla</name>
    <dbReference type="NCBI Taxonomy" id="7936"/>
    <lineage>
        <taxon>Eukaryota</taxon>
        <taxon>Metazoa</taxon>
        <taxon>Chordata</taxon>
        <taxon>Craniata</taxon>
        <taxon>Vertebrata</taxon>
        <taxon>Euteleostomi</taxon>
        <taxon>Actinopterygii</taxon>
        <taxon>Neopterygii</taxon>
        <taxon>Teleostei</taxon>
        <taxon>Anguilliformes</taxon>
        <taxon>Anguillidae</taxon>
        <taxon>Anguilla</taxon>
    </lineage>
</organism>
<reference evidence="1" key="2">
    <citation type="journal article" date="2015" name="Fish Shellfish Immunol.">
        <title>Early steps in the European eel (Anguilla anguilla)-Vibrio vulnificus interaction in the gills: Role of the RtxA13 toxin.</title>
        <authorList>
            <person name="Callol A."/>
            <person name="Pajuelo D."/>
            <person name="Ebbesson L."/>
            <person name="Teles M."/>
            <person name="MacKenzie S."/>
            <person name="Amaro C."/>
        </authorList>
    </citation>
    <scope>NUCLEOTIDE SEQUENCE</scope>
</reference>
<accession>A0A0E9XTS1</accession>
<reference evidence="1" key="1">
    <citation type="submission" date="2014-11" db="EMBL/GenBank/DDBJ databases">
        <authorList>
            <person name="Amaro Gonzalez C."/>
        </authorList>
    </citation>
    <scope>NUCLEOTIDE SEQUENCE</scope>
</reference>
<name>A0A0E9XTS1_ANGAN</name>
<sequence>MLRAVLCQFIVVLAEQGVVTLQRVIPAKTGLGIARYNL</sequence>
<protein>
    <submittedName>
        <fullName evidence="1">Uncharacterized protein</fullName>
    </submittedName>
</protein>
<evidence type="ECO:0000313" key="1">
    <source>
        <dbReference type="EMBL" id="JAI06148.1"/>
    </source>
</evidence>
<dbReference type="EMBL" id="GBXM01002430">
    <property type="protein sequence ID" value="JAI06148.1"/>
    <property type="molecule type" value="Transcribed_RNA"/>
</dbReference>
<dbReference type="AlphaFoldDB" id="A0A0E9XTS1"/>
<proteinExistence type="predicted"/>